<sequence>MGEAKTKKGGKKAPSRDEVVLKLRSDPRTEKRFEPKSSPSAILSVLAFSVAAVLVGAGTYGQWLRDEALGPHKAAPYLLAAGAAVLLVTALFGPRAALPIRVGDAGVGVEKGGNEIERIAWNAVRRLVLGDRTLTVEGEGTSIVISLAALPEAAGKVLREARERIPAKMEDLAAGALENANEGSAETLPLEPAQVAGLKCKASGKLIAFERDARLCGRCGEVYHKDAVPKRCATCDARLK</sequence>
<protein>
    <submittedName>
        <fullName evidence="3">Uncharacterized protein</fullName>
    </submittedName>
</protein>
<dbReference type="AlphaFoldDB" id="A0A4U1J256"/>
<dbReference type="Proteomes" id="UP000309215">
    <property type="component" value="Unassembled WGS sequence"/>
</dbReference>
<proteinExistence type="predicted"/>
<evidence type="ECO:0000313" key="3">
    <source>
        <dbReference type="EMBL" id="TKD01059.1"/>
    </source>
</evidence>
<feature type="compositionally biased region" description="Basic and acidic residues" evidence="1">
    <location>
        <begin position="14"/>
        <end position="35"/>
    </location>
</feature>
<comment type="caution">
    <text evidence="3">The sequence shown here is derived from an EMBL/GenBank/DDBJ whole genome shotgun (WGS) entry which is preliminary data.</text>
</comment>
<accession>A0A4U1J256</accession>
<organism evidence="3 4">
    <name type="scientific">Polyangium fumosum</name>
    <dbReference type="NCBI Taxonomy" id="889272"/>
    <lineage>
        <taxon>Bacteria</taxon>
        <taxon>Pseudomonadati</taxon>
        <taxon>Myxococcota</taxon>
        <taxon>Polyangia</taxon>
        <taxon>Polyangiales</taxon>
        <taxon>Polyangiaceae</taxon>
        <taxon>Polyangium</taxon>
    </lineage>
</organism>
<dbReference type="EMBL" id="SSMQ01000042">
    <property type="protein sequence ID" value="TKD01059.1"/>
    <property type="molecule type" value="Genomic_DNA"/>
</dbReference>
<evidence type="ECO:0000256" key="2">
    <source>
        <dbReference type="SAM" id="Phobius"/>
    </source>
</evidence>
<evidence type="ECO:0000313" key="4">
    <source>
        <dbReference type="Proteomes" id="UP000309215"/>
    </source>
</evidence>
<name>A0A4U1J256_9BACT</name>
<keyword evidence="2" id="KW-1133">Transmembrane helix</keyword>
<evidence type="ECO:0000256" key="1">
    <source>
        <dbReference type="SAM" id="MobiDB-lite"/>
    </source>
</evidence>
<gene>
    <name evidence="3" type="ORF">E8A74_32365</name>
</gene>
<feature type="region of interest" description="Disordered" evidence="1">
    <location>
        <begin position="1"/>
        <end position="35"/>
    </location>
</feature>
<keyword evidence="4" id="KW-1185">Reference proteome</keyword>
<dbReference type="OrthoDB" id="5504520at2"/>
<reference evidence="3 4" key="1">
    <citation type="submission" date="2019-04" db="EMBL/GenBank/DDBJ databases">
        <authorList>
            <person name="Li Y."/>
            <person name="Wang J."/>
        </authorList>
    </citation>
    <scope>NUCLEOTIDE SEQUENCE [LARGE SCALE GENOMIC DNA]</scope>
    <source>
        <strain evidence="3 4">DSM 14668</strain>
    </source>
</reference>
<keyword evidence="2" id="KW-0812">Transmembrane</keyword>
<dbReference type="RefSeq" id="WP_136932987.1">
    <property type="nucleotide sequence ID" value="NZ_SSMQ01000042.1"/>
</dbReference>
<feature type="transmembrane region" description="Helical" evidence="2">
    <location>
        <begin position="41"/>
        <end position="63"/>
    </location>
</feature>
<keyword evidence="2" id="KW-0472">Membrane</keyword>
<feature type="transmembrane region" description="Helical" evidence="2">
    <location>
        <begin position="75"/>
        <end position="93"/>
    </location>
</feature>